<dbReference type="AlphaFoldDB" id="A0A2G9SL92"/>
<organism evidence="1 2">
    <name type="scientific">Aquarana catesbeiana</name>
    <name type="common">American bullfrog</name>
    <name type="synonym">Rana catesbeiana</name>
    <dbReference type="NCBI Taxonomy" id="8400"/>
    <lineage>
        <taxon>Eukaryota</taxon>
        <taxon>Metazoa</taxon>
        <taxon>Chordata</taxon>
        <taxon>Craniata</taxon>
        <taxon>Vertebrata</taxon>
        <taxon>Euteleostomi</taxon>
        <taxon>Amphibia</taxon>
        <taxon>Batrachia</taxon>
        <taxon>Anura</taxon>
        <taxon>Neobatrachia</taxon>
        <taxon>Ranoidea</taxon>
        <taxon>Ranidae</taxon>
        <taxon>Aquarana</taxon>
    </lineage>
</organism>
<accession>A0A2G9SL92</accession>
<evidence type="ECO:0000313" key="2">
    <source>
        <dbReference type="Proteomes" id="UP000228934"/>
    </source>
</evidence>
<feature type="non-terminal residue" evidence="1">
    <location>
        <position position="127"/>
    </location>
</feature>
<name>A0A2G9SL92_AQUCT</name>
<keyword evidence="2" id="KW-1185">Reference proteome</keyword>
<sequence>MLLIHLMVLPACWASLCGQAVKKSHTCGIIILRRSSRIIVGKNDNIKNLTMHLTKYLGMSTFKKGVIWGVFVLSWLVRVARNEIGHQYIKCDQFFMICTIACRLYNFYKDQIISTNLGYFYQRYVAV</sequence>
<dbReference type="EMBL" id="KV923176">
    <property type="protein sequence ID" value="PIO40930.1"/>
    <property type="molecule type" value="Genomic_DNA"/>
</dbReference>
<gene>
    <name evidence="1" type="ORF">AB205_0103940</name>
</gene>
<evidence type="ECO:0000313" key="1">
    <source>
        <dbReference type="EMBL" id="PIO40930.1"/>
    </source>
</evidence>
<dbReference type="Proteomes" id="UP000228934">
    <property type="component" value="Unassembled WGS sequence"/>
</dbReference>
<proteinExistence type="predicted"/>
<reference evidence="2" key="1">
    <citation type="journal article" date="2017" name="Nat. Commun.">
        <title>The North American bullfrog draft genome provides insight into hormonal regulation of long noncoding RNA.</title>
        <authorList>
            <person name="Hammond S.A."/>
            <person name="Warren R.L."/>
            <person name="Vandervalk B.P."/>
            <person name="Kucuk E."/>
            <person name="Khan H."/>
            <person name="Gibb E.A."/>
            <person name="Pandoh P."/>
            <person name="Kirk H."/>
            <person name="Zhao Y."/>
            <person name="Jones M."/>
            <person name="Mungall A.J."/>
            <person name="Coope R."/>
            <person name="Pleasance S."/>
            <person name="Moore R.A."/>
            <person name="Holt R.A."/>
            <person name="Round J.M."/>
            <person name="Ohora S."/>
            <person name="Walle B.V."/>
            <person name="Veldhoen N."/>
            <person name="Helbing C.C."/>
            <person name="Birol I."/>
        </authorList>
    </citation>
    <scope>NUCLEOTIDE SEQUENCE [LARGE SCALE GENOMIC DNA]</scope>
</reference>
<protein>
    <submittedName>
        <fullName evidence="1">Uncharacterized protein</fullName>
    </submittedName>
</protein>